<organism evidence="2 3">
    <name type="scientific">Friedmanniomyces endolithicus</name>
    <dbReference type="NCBI Taxonomy" id="329885"/>
    <lineage>
        <taxon>Eukaryota</taxon>
        <taxon>Fungi</taxon>
        <taxon>Dikarya</taxon>
        <taxon>Ascomycota</taxon>
        <taxon>Pezizomycotina</taxon>
        <taxon>Dothideomycetes</taxon>
        <taxon>Dothideomycetidae</taxon>
        <taxon>Mycosphaerellales</taxon>
        <taxon>Teratosphaeriaceae</taxon>
        <taxon>Friedmanniomyces</taxon>
    </lineage>
</organism>
<evidence type="ECO:0000313" key="2">
    <source>
        <dbReference type="EMBL" id="KAK0949011.1"/>
    </source>
</evidence>
<protein>
    <submittedName>
        <fullName evidence="2">Uncharacterized protein</fullName>
    </submittedName>
</protein>
<gene>
    <name evidence="2" type="ORF">LTR91_026798</name>
</gene>
<comment type="caution">
    <text evidence="2">The sequence shown here is derived from an EMBL/GenBank/DDBJ whole genome shotgun (WGS) entry which is preliminary data.</text>
</comment>
<evidence type="ECO:0000256" key="1">
    <source>
        <dbReference type="SAM" id="MobiDB-lite"/>
    </source>
</evidence>
<proteinExistence type="predicted"/>
<feature type="compositionally biased region" description="Low complexity" evidence="1">
    <location>
        <begin position="78"/>
        <end position="88"/>
    </location>
</feature>
<feature type="non-terminal residue" evidence="2">
    <location>
        <position position="1"/>
    </location>
</feature>
<sequence length="119" mass="11289">RQAQMMRSMQSPTSGPHAQLNGVSVNSNNVVNGSVNGNGSPALSHASPSMTAPPGSPALAYAGVGTAGMGVGAGRPGMPGRMGSANAGSGLGGAGISQQSPAGSVAGSSPRGMQASMAR</sequence>
<feature type="compositionally biased region" description="Polar residues" evidence="1">
    <location>
        <begin position="1"/>
        <end position="16"/>
    </location>
</feature>
<accession>A0AAN6JVF5</accession>
<dbReference type="AlphaFoldDB" id="A0AAN6JVF5"/>
<feature type="region of interest" description="Disordered" evidence="1">
    <location>
        <begin position="68"/>
        <end position="119"/>
    </location>
</feature>
<name>A0AAN6JVF5_9PEZI</name>
<evidence type="ECO:0000313" key="3">
    <source>
        <dbReference type="Proteomes" id="UP001175353"/>
    </source>
</evidence>
<dbReference type="EMBL" id="JAUJLE010001475">
    <property type="protein sequence ID" value="KAK0949011.1"/>
    <property type="molecule type" value="Genomic_DNA"/>
</dbReference>
<feature type="compositionally biased region" description="Gly residues" evidence="1">
    <location>
        <begin position="68"/>
        <end position="77"/>
    </location>
</feature>
<dbReference type="Proteomes" id="UP001175353">
    <property type="component" value="Unassembled WGS sequence"/>
</dbReference>
<feature type="region of interest" description="Disordered" evidence="1">
    <location>
        <begin position="1"/>
        <end position="53"/>
    </location>
</feature>
<keyword evidence="3" id="KW-1185">Reference proteome</keyword>
<reference evidence="2" key="1">
    <citation type="submission" date="2023-06" db="EMBL/GenBank/DDBJ databases">
        <title>Black Yeasts Isolated from many extreme environments.</title>
        <authorList>
            <person name="Coleine C."/>
            <person name="Stajich J.E."/>
            <person name="Selbmann L."/>
        </authorList>
    </citation>
    <scope>NUCLEOTIDE SEQUENCE</scope>
    <source>
        <strain evidence="2">CCFEE 5200</strain>
    </source>
</reference>
<feature type="compositionally biased region" description="Low complexity" evidence="1">
    <location>
        <begin position="21"/>
        <end position="40"/>
    </location>
</feature>